<evidence type="ECO:0000256" key="2">
    <source>
        <dbReference type="ARBA" id="ARBA00004418"/>
    </source>
</evidence>
<organism evidence="6 7">
    <name type="scientific">Deinococcus daejeonensis</name>
    <dbReference type="NCBI Taxonomy" id="1007098"/>
    <lineage>
        <taxon>Bacteria</taxon>
        <taxon>Thermotogati</taxon>
        <taxon>Deinococcota</taxon>
        <taxon>Deinococci</taxon>
        <taxon>Deinococcales</taxon>
        <taxon>Deinococcaceae</taxon>
        <taxon>Deinococcus</taxon>
    </lineage>
</organism>
<dbReference type="InterPro" id="IPR012902">
    <property type="entry name" value="N_methyl_site"/>
</dbReference>
<dbReference type="Gene3D" id="3.30.700.10">
    <property type="entry name" value="Glycoprotein, Type 4 Pilin"/>
    <property type="match status" value="1"/>
</dbReference>
<evidence type="ECO:0000256" key="3">
    <source>
        <dbReference type="ARBA" id="ARBA00022764"/>
    </source>
</evidence>
<accession>A0ABQ2IYR1</accession>
<evidence type="ECO:0000256" key="5">
    <source>
        <dbReference type="SAM" id="Phobius"/>
    </source>
</evidence>
<keyword evidence="4" id="KW-0998">Cell outer membrane</keyword>
<evidence type="ECO:0000256" key="4">
    <source>
        <dbReference type="ARBA" id="ARBA00023237"/>
    </source>
</evidence>
<evidence type="ECO:0000313" key="7">
    <source>
        <dbReference type="Proteomes" id="UP000645517"/>
    </source>
</evidence>
<name>A0ABQ2IYR1_9DEIO</name>
<dbReference type="Proteomes" id="UP000645517">
    <property type="component" value="Unassembled WGS sequence"/>
</dbReference>
<keyword evidence="5" id="KW-0812">Transmembrane</keyword>
<dbReference type="RefSeq" id="WP_189054336.1">
    <property type="nucleotide sequence ID" value="NZ_BMOR01000002.1"/>
</dbReference>
<dbReference type="Pfam" id="PF07963">
    <property type="entry name" value="N_methyl"/>
    <property type="match status" value="1"/>
</dbReference>
<keyword evidence="7" id="KW-1185">Reference proteome</keyword>
<comment type="caution">
    <text evidence="6">The sequence shown here is derived from an EMBL/GenBank/DDBJ whole genome shotgun (WGS) entry which is preliminary data.</text>
</comment>
<reference evidence="7" key="1">
    <citation type="journal article" date="2019" name="Int. J. Syst. Evol. Microbiol.">
        <title>The Global Catalogue of Microorganisms (GCM) 10K type strain sequencing project: providing services to taxonomists for standard genome sequencing and annotation.</title>
        <authorList>
            <consortium name="The Broad Institute Genomics Platform"/>
            <consortium name="The Broad Institute Genome Sequencing Center for Infectious Disease"/>
            <person name="Wu L."/>
            <person name="Ma J."/>
        </authorList>
    </citation>
    <scope>NUCLEOTIDE SEQUENCE [LARGE SCALE GENOMIC DNA]</scope>
    <source>
        <strain evidence="7">JCM 16918</strain>
    </source>
</reference>
<comment type="subcellular location">
    <subcellularLocation>
        <location evidence="1">Cell outer membrane</location>
        <topology evidence="1">Single-pass membrane protein</topology>
    </subcellularLocation>
    <subcellularLocation>
        <location evidence="2">Periplasm</location>
    </subcellularLocation>
</comment>
<feature type="transmembrane region" description="Helical" evidence="5">
    <location>
        <begin position="20"/>
        <end position="41"/>
    </location>
</feature>
<proteinExistence type="predicted"/>
<dbReference type="NCBIfam" id="TIGR02532">
    <property type="entry name" value="IV_pilin_GFxxxE"/>
    <property type="match status" value="1"/>
</dbReference>
<keyword evidence="5" id="KW-0472">Membrane</keyword>
<gene>
    <name evidence="6" type="ORF">GCM10010842_08430</name>
</gene>
<dbReference type="SUPFAM" id="SSF54523">
    <property type="entry name" value="Pili subunits"/>
    <property type="match status" value="1"/>
</dbReference>
<evidence type="ECO:0000313" key="6">
    <source>
        <dbReference type="EMBL" id="GGN32058.1"/>
    </source>
</evidence>
<dbReference type="EMBL" id="BMOR01000002">
    <property type="protein sequence ID" value="GGN32058.1"/>
    <property type="molecule type" value="Genomic_DNA"/>
</dbReference>
<dbReference type="InterPro" id="IPR045584">
    <property type="entry name" value="Pilin-like"/>
</dbReference>
<keyword evidence="3" id="KW-0574">Periplasm</keyword>
<evidence type="ECO:0000256" key="1">
    <source>
        <dbReference type="ARBA" id="ARBA00004203"/>
    </source>
</evidence>
<keyword evidence="5" id="KW-1133">Transmembrane helix</keyword>
<protein>
    <submittedName>
        <fullName evidence="6">Pili assembly chaperone</fullName>
    </submittedName>
</protein>
<sequence length="155" mass="16052">MTRTMGRTGSGAGTQGFTLLELLLVIAILGIIAGIFGWSLLGNLRATQLRDAATQLGADLRAARSVTLKSGQSTTVTTTLNASTYTVTRGADTRTLNLPGGVQVSAQTAAAVQYRAPSGVTDGTGTIWTLRHPASGRLMQVRIIGLTGKVILNAN</sequence>